<dbReference type="Pfam" id="PF01774">
    <property type="entry name" value="UreD"/>
    <property type="match status" value="1"/>
</dbReference>
<dbReference type="AlphaFoldDB" id="A0A7I9WWE2"/>
<name>A0A7I9WWE2_9MYCO</name>
<evidence type="ECO:0000313" key="4">
    <source>
        <dbReference type="Proteomes" id="UP000465241"/>
    </source>
</evidence>
<evidence type="ECO:0000256" key="2">
    <source>
        <dbReference type="HAMAP-Rule" id="MF_01384"/>
    </source>
</evidence>
<reference evidence="3 4" key="1">
    <citation type="journal article" date="2019" name="Emerg. Microbes Infect.">
        <title>Comprehensive subspecies identification of 175 nontuberculous mycobacteria species based on 7547 genomic profiles.</title>
        <authorList>
            <person name="Matsumoto Y."/>
            <person name="Kinjo T."/>
            <person name="Motooka D."/>
            <person name="Nabeya D."/>
            <person name="Jung N."/>
            <person name="Uechi K."/>
            <person name="Horii T."/>
            <person name="Iida T."/>
            <person name="Fujita J."/>
            <person name="Nakamura S."/>
        </authorList>
    </citation>
    <scope>NUCLEOTIDE SEQUENCE [LARGE SCALE GENOMIC DNA]</scope>
    <source>
        <strain evidence="3 4">JCM 13392</strain>
    </source>
</reference>
<comment type="subunit">
    <text evidence="2">UreD, UreF and UreG form a complex that acts as a GTP-hydrolysis-dependent molecular chaperone, activating the urease apoprotein by helping to assemble the nickel containing metallocenter of UreC. The UreE protein probably delivers the nickel.</text>
</comment>
<gene>
    <name evidence="3" type="primary">ureD_2</name>
    <name evidence="2" type="synonym">ureD</name>
    <name evidence="3" type="ORF">MMUR_58260</name>
</gene>
<evidence type="ECO:0000313" key="3">
    <source>
        <dbReference type="EMBL" id="GFG61690.1"/>
    </source>
</evidence>
<dbReference type="GO" id="GO:0016151">
    <property type="term" value="F:nickel cation binding"/>
    <property type="evidence" value="ECO:0007669"/>
    <property type="project" value="UniProtKB-UniRule"/>
</dbReference>
<protein>
    <recommendedName>
        <fullName evidence="2">Urease accessory protein UreD</fullName>
    </recommendedName>
</protein>
<dbReference type="Proteomes" id="UP000465241">
    <property type="component" value="Unassembled WGS sequence"/>
</dbReference>
<dbReference type="EMBL" id="BLKT01000003">
    <property type="protein sequence ID" value="GFG61690.1"/>
    <property type="molecule type" value="Genomic_DNA"/>
</dbReference>
<comment type="caution">
    <text evidence="3">The sequence shown here is derived from an EMBL/GenBank/DDBJ whole genome shotgun (WGS) entry which is preliminary data.</text>
</comment>
<keyword evidence="2" id="KW-0996">Nickel insertion</keyword>
<dbReference type="GO" id="GO:0005737">
    <property type="term" value="C:cytoplasm"/>
    <property type="evidence" value="ECO:0007669"/>
    <property type="project" value="UniProtKB-SubCell"/>
</dbReference>
<comment type="similarity">
    <text evidence="2">Belongs to the UreD family.</text>
</comment>
<comment type="subcellular location">
    <subcellularLocation>
        <location evidence="2">Cytoplasm</location>
    </subcellularLocation>
</comment>
<organism evidence="3 4">
    <name type="scientific">Mycolicibacterium murale</name>
    <dbReference type="NCBI Taxonomy" id="182220"/>
    <lineage>
        <taxon>Bacteria</taxon>
        <taxon>Bacillati</taxon>
        <taxon>Actinomycetota</taxon>
        <taxon>Actinomycetes</taxon>
        <taxon>Mycobacteriales</taxon>
        <taxon>Mycobacteriaceae</taxon>
        <taxon>Mycolicibacterium</taxon>
    </lineage>
</organism>
<dbReference type="RefSeq" id="WP_193491346.1">
    <property type="nucleotide sequence ID" value="NZ_BAAAMC010000032.1"/>
</dbReference>
<keyword evidence="4" id="KW-1185">Reference proteome</keyword>
<dbReference type="InterPro" id="IPR002669">
    <property type="entry name" value="UreD"/>
</dbReference>
<comment type="function">
    <text evidence="2">Required for maturation of urease via the functional incorporation of the urease nickel metallocenter.</text>
</comment>
<evidence type="ECO:0000256" key="1">
    <source>
        <dbReference type="ARBA" id="ARBA00023186"/>
    </source>
</evidence>
<accession>A0A7I9WWE2</accession>
<sequence>MSAALDLVFAEVGGRTRMTRRRHRWPLLVGRVFPDPADPRVGSVTIQNAAGTLIPGDTVTQKLEVVDGGSAVLRGQGATTVSGVPGGSFATEQTELRVSAGCRLVFDAAPRILTPHARYRQRTRLWVQPGASATVIDAVVLHPDLASDTFGGYRSGVEILGPAGELLAWDSQASSTLPRTRRVAGAFATVYLVGAGPDPALMHALGERRWSADDRGAYLAAGELPNGVGWAVRVAACDGGELREALAGLAVHTATPAALPG</sequence>
<keyword evidence="1 2" id="KW-0143">Chaperone</keyword>
<keyword evidence="2" id="KW-0963">Cytoplasm</keyword>
<proteinExistence type="inferred from homology"/>
<dbReference type="HAMAP" id="MF_01384">
    <property type="entry name" value="UreD"/>
    <property type="match status" value="1"/>
</dbReference>